<dbReference type="Gene3D" id="2.160.10.10">
    <property type="entry name" value="Hexapeptide repeat proteins"/>
    <property type="match status" value="1"/>
</dbReference>
<dbReference type="RefSeq" id="WP_015925392.1">
    <property type="nucleotide sequence ID" value="NC_011898.1"/>
</dbReference>
<dbReference type="SUPFAM" id="SSF51161">
    <property type="entry name" value="Trimeric LpxA-like enzymes"/>
    <property type="match status" value="1"/>
</dbReference>
<comment type="subcellular location">
    <subcellularLocation>
        <location evidence="1">Cytoplasm</location>
        <location evidence="1">Cytosol</location>
    </subcellularLocation>
</comment>
<evidence type="ECO:0000259" key="7">
    <source>
        <dbReference type="Pfam" id="PF02878"/>
    </source>
</evidence>
<dbReference type="CDD" id="cd05805">
    <property type="entry name" value="MPG1_transferase"/>
    <property type="match status" value="1"/>
</dbReference>
<feature type="domain" description="Nucleotidyl transferase" evidence="6">
    <location>
        <begin position="2"/>
        <end position="233"/>
    </location>
</feature>
<dbReference type="GO" id="GO:0005975">
    <property type="term" value="P:carbohydrate metabolic process"/>
    <property type="evidence" value="ECO:0007669"/>
    <property type="project" value="InterPro"/>
</dbReference>
<dbReference type="Gene3D" id="3.40.120.10">
    <property type="entry name" value="Alpha-D-Glucose-1,6-Bisphosphate, subunit A, domain 3"/>
    <property type="match status" value="3"/>
</dbReference>
<evidence type="ECO:0000313" key="9">
    <source>
        <dbReference type="EMBL" id="ACL76288.1"/>
    </source>
</evidence>
<reference evidence="9 10" key="1">
    <citation type="submission" date="2009-01" db="EMBL/GenBank/DDBJ databases">
        <title>Complete sequence of Clostridium cellulolyticum H10.</title>
        <authorList>
            <consortium name="US DOE Joint Genome Institute"/>
            <person name="Lucas S."/>
            <person name="Copeland A."/>
            <person name="Lapidus A."/>
            <person name="Glavina del Rio T."/>
            <person name="Dalin E."/>
            <person name="Tice H."/>
            <person name="Bruce D."/>
            <person name="Goodwin L."/>
            <person name="Pitluck S."/>
            <person name="Chertkov O."/>
            <person name="Saunders E."/>
            <person name="Brettin T."/>
            <person name="Detter J.C."/>
            <person name="Han C."/>
            <person name="Larimer F."/>
            <person name="Land M."/>
            <person name="Hauser L."/>
            <person name="Kyrpides N."/>
            <person name="Ivanova N."/>
            <person name="Zhou J."/>
            <person name="Richardson P."/>
        </authorList>
    </citation>
    <scope>NUCLEOTIDE SEQUENCE [LARGE SCALE GENOMIC DNA]</scope>
    <source>
        <strain evidence="10">ATCC 35319 / DSM 5812 / JCM 6584 / H10</strain>
    </source>
</reference>
<protein>
    <submittedName>
        <fullName evidence="9">Nucleotidyl transferase</fullName>
    </submittedName>
</protein>
<keyword evidence="10" id="KW-1185">Reference proteome</keyword>
<comment type="similarity">
    <text evidence="2">Belongs to the phosphohexose mutase family.</text>
</comment>
<dbReference type="KEGG" id="cce:Ccel_1940"/>
<dbReference type="InterPro" id="IPR056764">
    <property type="entry name" value="LbH_EIF2B3/5"/>
</dbReference>
<dbReference type="GO" id="GO:0016740">
    <property type="term" value="F:transferase activity"/>
    <property type="evidence" value="ECO:0007669"/>
    <property type="project" value="UniProtKB-KW"/>
</dbReference>
<proteinExistence type="inferred from homology"/>
<keyword evidence="5" id="KW-0648">Protein biosynthesis</keyword>
<dbReference type="GO" id="GO:0016868">
    <property type="term" value="F:intramolecular phosphotransferase activity"/>
    <property type="evidence" value="ECO:0007669"/>
    <property type="project" value="InterPro"/>
</dbReference>
<dbReference type="Gene3D" id="3.90.550.10">
    <property type="entry name" value="Spore Coat Polysaccharide Biosynthesis Protein SpsA, Chain A"/>
    <property type="match status" value="1"/>
</dbReference>
<evidence type="ECO:0000256" key="4">
    <source>
        <dbReference type="ARBA" id="ARBA00022540"/>
    </source>
</evidence>
<dbReference type="SUPFAM" id="SSF53738">
    <property type="entry name" value="Phosphoglucomutase, first 3 domains"/>
    <property type="match status" value="2"/>
</dbReference>
<dbReference type="Pfam" id="PF02878">
    <property type="entry name" value="PGM_PMM_I"/>
    <property type="match status" value="1"/>
</dbReference>
<dbReference type="HOGENOM" id="CLU_017652_1_0_9"/>
<dbReference type="InterPro" id="IPR005844">
    <property type="entry name" value="A-D-PHexomutase_a/b/a-I"/>
</dbReference>
<feature type="domain" description="EIF2B subunit epsilon/gamma LbH" evidence="8">
    <location>
        <begin position="246"/>
        <end position="349"/>
    </location>
</feature>
<evidence type="ECO:0000259" key="8">
    <source>
        <dbReference type="Pfam" id="PF25084"/>
    </source>
</evidence>
<dbReference type="SUPFAM" id="SSF55957">
    <property type="entry name" value="Phosphoglucomutase, C-terminal domain"/>
    <property type="match status" value="1"/>
</dbReference>
<dbReference type="InterPro" id="IPR011004">
    <property type="entry name" value="Trimer_LpxA-like_sf"/>
</dbReference>
<dbReference type="Pfam" id="PF25084">
    <property type="entry name" value="LbH_EIF2B"/>
    <property type="match status" value="1"/>
</dbReference>
<evidence type="ECO:0000259" key="6">
    <source>
        <dbReference type="Pfam" id="PF00483"/>
    </source>
</evidence>
<evidence type="ECO:0000256" key="5">
    <source>
        <dbReference type="ARBA" id="ARBA00022917"/>
    </source>
</evidence>
<dbReference type="eggNOG" id="COG1208">
    <property type="taxonomic scope" value="Bacteria"/>
</dbReference>
<dbReference type="InterPro" id="IPR050486">
    <property type="entry name" value="Mannose-1P_guanyltransferase"/>
</dbReference>
<dbReference type="InterPro" id="IPR029044">
    <property type="entry name" value="Nucleotide-diphossugar_trans"/>
</dbReference>
<keyword evidence="4" id="KW-0396">Initiation factor</keyword>
<dbReference type="InterPro" id="IPR016055">
    <property type="entry name" value="A-D-PHexomutase_a/b/a-I/II/III"/>
</dbReference>
<dbReference type="PANTHER" id="PTHR22572">
    <property type="entry name" value="SUGAR-1-PHOSPHATE GUANYL TRANSFERASE"/>
    <property type="match status" value="1"/>
</dbReference>
<dbReference type="InterPro" id="IPR036900">
    <property type="entry name" value="A-D-PHexomutase_C_sf"/>
</dbReference>
<dbReference type="AlphaFoldDB" id="B8I3E5"/>
<evidence type="ECO:0000256" key="3">
    <source>
        <dbReference type="ARBA" id="ARBA00022490"/>
    </source>
</evidence>
<gene>
    <name evidence="9" type="ordered locus">Ccel_1940</name>
</gene>
<dbReference type="Gene3D" id="3.30.310.50">
    <property type="entry name" value="Alpha-D-phosphohexomutase, C-terminal domain"/>
    <property type="match status" value="1"/>
</dbReference>
<dbReference type="InterPro" id="IPR005835">
    <property type="entry name" value="NTP_transferase_dom"/>
</dbReference>
<sequence length="818" mass="90972">MKAVIMAGGEGSRLRPLTCNRPKPMVPIANKPVMEHIIELLKKYGIRDIAVTLQYMPEKIKDYFDDGSEYGVNLRYFTEDVPLGTAGSVKNAEEFLDETFIVISGDALTDINLEEVLDFHKKNSSIATLVLKKVECPIEYGVVVTDSGGKVRRFLEKPSWGEVFSDTVNTGIYVLSPEVLKYFEKGVVFDFSKDLFPILLEKQEPMFGFVTKDYWCDIGDLDAYVGVHTDILDKKVNININAMEVRQGVWVSEGAVISRQAEIKPPVLIGKNSVIKDGSVLGRFTVIGEECHIGEGSTTKKSIMWDGCVLKNNVQLRGSVLCSRVKCREKTSAFEGTVIGENCILGENSLIKPGIKIWPEKHIDIGTEVCTNLVWGSRYSKNLFGSRGISGEINVDITPEFASRLAAAYGAVCKKGASLAVSCDEADALKMIKNACISGVLSSGAEAFDVGTSLLPVTRSAIRYYKLTGGMHISGGNKKGKVIIDILDELGRNISRSAERKIENCYIREDFARCEADEIKAVTNVTDHNVFYIRSIINNTIAKNYDLKIALIAPSGAFKNIVTSILNELGCRYELVNTRDNHNKRKSLFSELKTLSQVVRYGGFDIGVFFANSYDKIFLVDTKGRIIADDLYMALISYIHLRSKDGNKVIVPLNASSVIEKMAGENKERVLRTKTSTKELMSRMLNNEYDKDMLDFFAMNFDPIEAFIRIIDYMVFSNISLADIVDLIPDFHIIKKEVKCSWSEKGKVIRTIIEENSDSVETIEGVKVVGDKGWVLVLPDAEKPVCKVIGEGLTQEFAHELTDIFVDKVKSISQNRGT</sequence>
<dbReference type="Pfam" id="PF00483">
    <property type="entry name" value="NTP_transferase"/>
    <property type="match status" value="1"/>
</dbReference>
<dbReference type="SUPFAM" id="SSF53448">
    <property type="entry name" value="Nucleotide-diphospho-sugar transferases"/>
    <property type="match status" value="1"/>
</dbReference>
<dbReference type="Proteomes" id="UP000001349">
    <property type="component" value="Chromosome"/>
</dbReference>
<dbReference type="CDD" id="cd04181">
    <property type="entry name" value="NTP_transferase"/>
    <property type="match status" value="1"/>
</dbReference>
<accession>B8I3E5</accession>
<dbReference type="eggNOG" id="COG1109">
    <property type="taxonomic scope" value="Bacteria"/>
</dbReference>
<name>B8I3E5_RUMCH</name>
<evidence type="ECO:0000256" key="2">
    <source>
        <dbReference type="ARBA" id="ARBA00010231"/>
    </source>
</evidence>
<dbReference type="STRING" id="394503.Ccel_1940"/>
<organism evidence="9 10">
    <name type="scientific">Ruminiclostridium cellulolyticum (strain ATCC 35319 / DSM 5812 / JCM 6584 / H10)</name>
    <name type="common">Clostridium cellulolyticum</name>
    <dbReference type="NCBI Taxonomy" id="394503"/>
    <lineage>
        <taxon>Bacteria</taxon>
        <taxon>Bacillati</taxon>
        <taxon>Bacillota</taxon>
        <taxon>Clostridia</taxon>
        <taxon>Eubacteriales</taxon>
        <taxon>Oscillospiraceae</taxon>
        <taxon>Ruminiclostridium</taxon>
    </lineage>
</organism>
<feature type="domain" description="Alpha-D-phosphohexomutase alpha/beta/alpha" evidence="7">
    <location>
        <begin position="382"/>
        <end position="512"/>
    </location>
</feature>
<evidence type="ECO:0000313" key="10">
    <source>
        <dbReference type="Proteomes" id="UP000001349"/>
    </source>
</evidence>
<dbReference type="OrthoDB" id="9803871at2"/>
<keyword evidence="9" id="KW-0808">Transferase</keyword>
<dbReference type="EMBL" id="CP001348">
    <property type="protein sequence ID" value="ACL76288.1"/>
    <property type="molecule type" value="Genomic_DNA"/>
</dbReference>
<keyword evidence="3" id="KW-0963">Cytoplasm</keyword>
<evidence type="ECO:0000256" key="1">
    <source>
        <dbReference type="ARBA" id="ARBA00004514"/>
    </source>
</evidence>